<name>A0AA43QPH3_9LECA</name>
<dbReference type="AlphaFoldDB" id="A0AA43QPH3"/>
<dbReference type="Gene3D" id="3.40.630.30">
    <property type="match status" value="1"/>
</dbReference>
<gene>
    <name evidence="1" type="ORF">OHK93_001413</name>
</gene>
<organism evidence="1 2">
    <name type="scientific">Ramalina farinacea</name>
    <dbReference type="NCBI Taxonomy" id="258253"/>
    <lineage>
        <taxon>Eukaryota</taxon>
        <taxon>Fungi</taxon>
        <taxon>Dikarya</taxon>
        <taxon>Ascomycota</taxon>
        <taxon>Pezizomycotina</taxon>
        <taxon>Lecanoromycetes</taxon>
        <taxon>OSLEUM clade</taxon>
        <taxon>Lecanoromycetidae</taxon>
        <taxon>Lecanorales</taxon>
        <taxon>Lecanorineae</taxon>
        <taxon>Ramalinaceae</taxon>
        <taxon>Ramalina</taxon>
    </lineage>
</organism>
<comment type="caution">
    <text evidence="1">The sequence shown here is derived from an EMBL/GenBank/DDBJ whole genome shotgun (WGS) entry which is preliminary data.</text>
</comment>
<accession>A0AA43QPH3</accession>
<proteinExistence type="predicted"/>
<dbReference type="SUPFAM" id="SSF55729">
    <property type="entry name" value="Acyl-CoA N-acyltransferases (Nat)"/>
    <property type="match status" value="1"/>
</dbReference>
<dbReference type="EMBL" id="JAPUFD010000011">
    <property type="protein sequence ID" value="MDI1490213.1"/>
    <property type="molecule type" value="Genomic_DNA"/>
</dbReference>
<evidence type="ECO:0000313" key="1">
    <source>
        <dbReference type="EMBL" id="MDI1490213.1"/>
    </source>
</evidence>
<dbReference type="Proteomes" id="UP001161017">
    <property type="component" value="Unassembled WGS sequence"/>
</dbReference>
<protein>
    <recommendedName>
        <fullName evidence="3">Acetyltransferase</fullName>
    </recommendedName>
</protein>
<evidence type="ECO:0000313" key="2">
    <source>
        <dbReference type="Proteomes" id="UP001161017"/>
    </source>
</evidence>
<keyword evidence="2" id="KW-1185">Reference proteome</keyword>
<sequence>MATSRFTIRIARDEDLAALATVAIDAYITNPQTLTYWIAKGANREDLLSWRLESLRNDLDNDTSLSYLVLLDNDDNELVAFAIWHKPKAGLSKSQDESQPSLPSGMKAELYKQSVGQTERIKAQFVNREKDFGKWHCQVDRMLVHTSEPDT</sequence>
<reference evidence="1" key="1">
    <citation type="journal article" date="2023" name="Genome Biol. Evol.">
        <title>First Whole Genome Sequence and Flow Cytometry Genome Size Data for the Lichen-Forming Fungus Ramalina farinacea (Ascomycota).</title>
        <authorList>
            <person name="Llewellyn T."/>
            <person name="Mian S."/>
            <person name="Hill R."/>
            <person name="Leitch I.J."/>
            <person name="Gaya E."/>
        </authorList>
    </citation>
    <scope>NUCLEOTIDE SEQUENCE</scope>
    <source>
        <strain evidence="1">LIQ254RAFAR</strain>
    </source>
</reference>
<evidence type="ECO:0008006" key="3">
    <source>
        <dbReference type="Google" id="ProtNLM"/>
    </source>
</evidence>
<dbReference type="InterPro" id="IPR016181">
    <property type="entry name" value="Acyl_CoA_acyltransferase"/>
</dbReference>